<keyword evidence="2" id="KW-1185">Reference proteome</keyword>
<dbReference type="Proteomes" id="UP000533476">
    <property type="component" value="Unassembled WGS sequence"/>
</dbReference>
<dbReference type="AlphaFoldDB" id="A0A7Y0Q1Q4"/>
<organism evidence="1 2">
    <name type="scientific">Sulfobacillus harzensis</name>
    <dbReference type="NCBI Taxonomy" id="2729629"/>
    <lineage>
        <taxon>Bacteria</taxon>
        <taxon>Bacillati</taxon>
        <taxon>Bacillota</taxon>
        <taxon>Clostridia</taxon>
        <taxon>Eubacteriales</taxon>
        <taxon>Clostridiales Family XVII. Incertae Sedis</taxon>
        <taxon>Sulfobacillus</taxon>
    </lineage>
</organism>
<sequence>MSARHLGPRLPEPGACEDNAPLKAVMHACRQCHRSFPYHYDTYYEPAYLTEIDFICRDCLGRYLQRKEPLRTSM</sequence>
<protein>
    <submittedName>
        <fullName evidence="1">Uncharacterized protein</fullName>
    </submittedName>
</protein>
<evidence type="ECO:0000313" key="2">
    <source>
        <dbReference type="Proteomes" id="UP000533476"/>
    </source>
</evidence>
<accession>A0A7Y0Q1Q4</accession>
<reference evidence="1 2" key="1">
    <citation type="submission" date="2020-04" db="EMBL/GenBank/DDBJ databases">
        <authorList>
            <person name="Zhang R."/>
            <person name="Schippers A."/>
        </authorList>
    </citation>
    <scope>NUCLEOTIDE SEQUENCE [LARGE SCALE GENOMIC DNA]</scope>
    <source>
        <strain evidence="1 2">DSM 109850</strain>
    </source>
</reference>
<dbReference type="EMBL" id="JABBVZ010000009">
    <property type="protein sequence ID" value="NMP21560.1"/>
    <property type="molecule type" value="Genomic_DNA"/>
</dbReference>
<comment type="caution">
    <text evidence="1">The sequence shown here is derived from an EMBL/GenBank/DDBJ whole genome shotgun (WGS) entry which is preliminary data.</text>
</comment>
<evidence type="ECO:0000313" key="1">
    <source>
        <dbReference type="EMBL" id="NMP21560.1"/>
    </source>
</evidence>
<dbReference type="RefSeq" id="WP_169097030.1">
    <property type="nucleotide sequence ID" value="NZ_JABBVZ010000009.1"/>
</dbReference>
<gene>
    <name evidence="1" type="ORF">HIJ39_04205</name>
</gene>
<name>A0A7Y0Q1Q4_9FIRM</name>
<proteinExistence type="predicted"/>